<keyword evidence="3" id="KW-1185">Reference proteome</keyword>
<evidence type="ECO:0000313" key="2">
    <source>
        <dbReference type="EMBL" id="KAK7201608.1"/>
    </source>
</evidence>
<feature type="compositionally biased region" description="Low complexity" evidence="1">
    <location>
        <begin position="157"/>
        <end position="170"/>
    </location>
</feature>
<name>A0AAW0F5Q1_9TRYP</name>
<gene>
    <name evidence="2" type="ORF">NESM_000225300</name>
</gene>
<protein>
    <submittedName>
        <fullName evidence="2">Uncharacterized protein</fullName>
    </submittedName>
</protein>
<dbReference type="Proteomes" id="UP001430356">
    <property type="component" value="Unassembled WGS sequence"/>
</dbReference>
<evidence type="ECO:0000256" key="1">
    <source>
        <dbReference type="SAM" id="MobiDB-lite"/>
    </source>
</evidence>
<sequence>MLRRSAQLLRFTRTSAVVMSRSAPPWPIVAAPSSALRFGAAASRGAAALLSFPAPLIVSVRQKSAASRPSTWRKQKRGAQTWRQQRRSPTAGLATAAASQRRRTTPKRAAAQAGPAKRRLRAGPQGKPRVTRLNSHARQRKRYNKRVVAIARLWKAQQQQQREQHQQTAAKKAKKTPSSRSK</sequence>
<dbReference type="AlphaFoldDB" id="A0AAW0F5Q1"/>
<accession>A0AAW0F5Q1</accession>
<feature type="compositionally biased region" description="Basic residues" evidence="1">
    <location>
        <begin position="135"/>
        <end position="145"/>
    </location>
</feature>
<reference evidence="2 3" key="1">
    <citation type="journal article" date="2021" name="MBio">
        <title>A New Model Trypanosomatid, Novymonas esmeraldas: Genomic Perception of Its 'Candidatus Pandoraea novymonadis' Endosymbiont.</title>
        <authorList>
            <person name="Zakharova A."/>
            <person name="Saura A."/>
            <person name="Butenko A."/>
            <person name="Podesvova L."/>
            <person name="Warmusova S."/>
            <person name="Kostygov A.Y."/>
            <person name="Nenarokova A."/>
            <person name="Lukes J."/>
            <person name="Opperdoes F.R."/>
            <person name="Yurchenko V."/>
        </authorList>
    </citation>
    <scope>NUCLEOTIDE SEQUENCE [LARGE SCALE GENOMIC DNA]</scope>
    <source>
        <strain evidence="2 3">E262AT.01</strain>
    </source>
</reference>
<dbReference type="EMBL" id="JAECZO010000017">
    <property type="protein sequence ID" value="KAK7201608.1"/>
    <property type="molecule type" value="Genomic_DNA"/>
</dbReference>
<proteinExistence type="predicted"/>
<organism evidence="2 3">
    <name type="scientific">Novymonas esmeraldas</name>
    <dbReference type="NCBI Taxonomy" id="1808958"/>
    <lineage>
        <taxon>Eukaryota</taxon>
        <taxon>Discoba</taxon>
        <taxon>Euglenozoa</taxon>
        <taxon>Kinetoplastea</taxon>
        <taxon>Metakinetoplastina</taxon>
        <taxon>Trypanosomatida</taxon>
        <taxon>Trypanosomatidae</taxon>
        <taxon>Novymonas</taxon>
    </lineage>
</organism>
<evidence type="ECO:0000313" key="3">
    <source>
        <dbReference type="Proteomes" id="UP001430356"/>
    </source>
</evidence>
<feature type="compositionally biased region" description="Basic residues" evidence="1">
    <location>
        <begin position="171"/>
        <end position="182"/>
    </location>
</feature>
<comment type="caution">
    <text evidence="2">The sequence shown here is derived from an EMBL/GenBank/DDBJ whole genome shotgun (WGS) entry which is preliminary data.</text>
</comment>
<feature type="region of interest" description="Disordered" evidence="1">
    <location>
        <begin position="65"/>
        <end position="182"/>
    </location>
</feature>